<evidence type="ECO:0000313" key="1">
    <source>
        <dbReference type="EMBL" id="QJA93938.1"/>
    </source>
</evidence>
<gene>
    <name evidence="1" type="ORF">MM415B04067_0005</name>
</gene>
<accession>A0A6M3LLU8</accession>
<sequence length="245" mass="25756">MSYDNVLWGSEGQQYSMTVDKKHPFGTIMKFIDGREFVYARAGGTTDLTAGALQQQAVVVTTDIKDLAVPSAEVVGATSVGVTMQTALTANYYQEGTLFTNTGTGVGYQYKIKSHAAESTGTGEATFVLEEGSALRVAWDTTTKVGLRKHPCDGVVIAPTTETGALVGVAVRAITKAYYCWLQTKGTAVILTNSTVVVGEGVTRGVTTAGSIDAYNEDGAANLLIIGDVMSVGATTEYSLINLKL</sequence>
<protein>
    <submittedName>
        <fullName evidence="1">Uncharacterized protein</fullName>
    </submittedName>
</protein>
<dbReference type="AlphaFoldDB" id="A0A6M3LLU8"/>
<organism evidence="1">
    <name type="scientific">viral metagenome</name>
    <dbReference type="NCBI Taxonomy" id="1070528"/>
    <lineage>
        <taxon>unclassified sequences</taxon>
        <taxon>metagenomes</taxon>
        <taxon>organismal metagenomes</taxon>
    </lineage>
</organism>
<reference evidence="1" key="1">
    <citation type="submission" date="2020-03" db="EMBL/GenBank/DDBJ databases">
        <title>The deep terrestrial virosphere.</title>
        <authorList>
            <person name="Holmfeldt K."/>
            <person name="Nilsson E."/>
            <person name="Simone D."/>
            <person name="Lopez-Fernandez M."/>
            <person name="Wu X."/>
            <person name="de Brujin I."/>
            <person name="Lundin D."/>
            <person name="Andersson A."/>
            <person name="Bertilsson S."/>
            <person name="Dopson M."/>
        </authorList>
    </citation>
    <scope>NUCLEOTIDE SEQUENCE</scope>
    <source>
        <strain evidence="1">MM415B04067</strain>
    </source>
</reference>
<proteinExistence type="predicted"/>
<name>A0A6M3LLU8_9ZZZZ</name>
<dbReference type="EMBL" id="MT143189">
    <property type="protein sequence ID" value="QJA93938.1"/>
    <property type="molecule type" value="Genomic_DNA"/>
</dbReference>